<evidence type="ECO:0000313" key="6">
    <source>
        <dbReference type="Proteomes" id="UP001152795"/>
    </source>
</evidence>
<dbReference type="InterPro" id="IPR008030">
    <property type="entry name" value="NmrA-like"/>
</dbReference>
<dbReference type="Gene3D" id="3.40.50.720">
    <property type="entry name" value="NAD(P)-binding Rossmann-like Domain"/>
    <property type="match status" value="1"/>
</dbReference>
<dbReference type="InterPro" id="IPR051164">
    <property type="entry name" value="NmrA-like_oxidored"/>
</dbReference>
<protein>
    <recommendedName>
        <fullName evidence="3">NmrA-like family domain-containing protein 1</fullName>
    </recommendedName>
</protein>
<evidence type="ECO:0000256" key="3">
    <source>
        <dbReference type="ARBA" id="ARBA00040296"/>
    </source>
</evidence>
<evidence type="ECO:0000256" key="1">
    <source>
        <dbReference type="ARBA" id="ARBA00006328"/>
    </source>
</evidence>
<dbReference type="Proteomes" id="UP001152795">
    <property type="component" value="Unassembled WGS sequence"/>
</dbReference>
<comment type="caution">
    <text evidence="5">The sequence shown here is derived from an EMBL/GenBank/DDBJ whole genome shotgun (WGS) entry which is preliminary data.</text>
</comment>
<evidence type="ECO:0000259" key="4">
    <source>
        <dbReference type="Pfam" id="PF05368"/>
    </source>
</evidence>
<dbReference type="Pfam" id="PF05368">
    <property type="entry name" value="NmrA"/>
    <property type="match status" value="1"/>
</dbReference>
<dbReference type="InterPro" id="IPR036291">
    <property type="entry name" value="NAD(P)-bd_dom_sf"/>
</dbReference>
<evidence type="ECO:0000256" key="2">
    <source>
        <dbReference type="ARBA" id="ARBA00022857"/>
    </source>
</evidence>
<sequence>MVRLVTVFGATGAQGGDVVKALLAGGKFKVRGVTRSVESEKAKKLASQGVEMVEANLDEPESLHKAIAGSYGVFLLTNFWDGMDADRETQQGKNAVDVCLEKGVKHLIFSGLENVQKMHAFAVDHFDSKGRVEDYIKEKAGSMIWTSVRIAGYFNNFLTLWKPKKQDDGSYVIDLAMEGKPMYGMDVEDFGECVASKIIFIAFVLIV</sequence>
<dbReference type="GO" id="GO:0005634">
    <property type="term" value="C:nucleus"/>
    <property type="evidence" value="ECO:0007669"/>
    <property type="project" value="TreeGrafter"/>
</dbReference>
<gene>
    <name evidence="5" type="ORF">PACLA_8A068742</name>
</gene>
<dbReference type="EMBL" id="CACRXK020000459">
    <property type="protein sequence ID" value="CAB3982057.1"/>
    <property type="molecule type" value="Genomic_DNA"/>
</dbReference>
<reference evidence="5" key="1">
    <citation type="submission" date="2020-04" db="EMBL/GenBank/DDBJ databases">
        <authorList>
            <person name="Alioto T."/>
            <person name="Alioto T."/>
            <person name="Gomez Garrido J."/>
        </authorList>
    </citation>
    <scope>NUCLEOTIDE SEQUENCE</scope>
    <source>
        <strain evidence="5">A484AB</strain>
    </source>
</reference>
<dbReference type="PANTHER" id="PTHR42748:SF7">
    <property type="entry name" value="NMRA LIKE REDOX SENSOR 1-RELATED"/>
    <property type="match status" value="1"/>
</dbReference>
<feature type="domain" description="NmrA-like" evidence="4">
    <location>
        <begin position="4"/>
        <end position="196"/>
    </location>
</feature>
<dbReference type="SUPFAM" id="SSF51735">
    <property type="entry name" value="NAD(P)-binding Rossmann-fold domains"/>
    <property type="match status" value="1"/>
</dbReference>
<dbReference type="CDD" id="cd05251">
    <property type="entry name" value="NmrA_like_SDR_a"/>
    <property type="match status" value="1"/>
</dbReference>
<organism evidence="5 6">
    <name type="scientific">Paramuricea clavata</name>
    <name type="common">Red gorgonian</name>
    <name type="synonym">Violescent sea-whip</name>
    <dbReference type="NCBI Taxonomy" id="317549"/>
    <lineage>
        <taxon>Eukaryota</taxon>
        <taxon>Metazoa</taxon>
        <taxon>Cnidaria</taxon>
        <taxon>Anthozoa</taxon>
        <taxon>Octocorallia</taxon>
        <taxon>Malacalcyonacea</taxon>
        <taxon>Plexauridae</taxon>
        <taxon>Paramuricea</taxon>
    </lineage>
</organism>
<accession>A0A6S7FVP0</accession>
<comment type="similarity">
    <text evidence="1">Belongs to the NmrA-type oxidoreductase family.</text>
</comment>
<dbReference type="PANTHER" id="PTHR42748">
    <property type="entry name" value="NITROGEN METABOLITE REPRESSION PROTEIN NMRA FAMILY MEMBER"/>
    <property type="match status" value="1"/>
</dbReference>
<evidence type="ECO:0000313" key="5">
    <source>
        <dbReference type="EMBL" id="CAB3982057.1"/>
    </source>
</evidence>
<dbReference type="AlphaFoldDB" id="A0A6S7FVP0"/>
<dbReference type="OrthoDB" id="300709at2759"/>
<keyword evidence="2" id="KW-0521">NADP</keyword>
<name>A0A6S7FVP0_PARCT</name>
<keyword evidence="6" id="KW-1185">Reference proteome</keyword>
<proteinExistence type="inferred from homology"/>